<evidence type="ECO:0000313" key="3">
    <source>
        <dbReference type="Proteomes" id="UP000077428"/>
    </source>
</evidence>
<name>A0A166BWR4_METOA</name>
<sequence>MLTICKYLISRTENPKALKIISEIISSSKLEIDNVKLELLEKCMDEKEYKQMFDDEQKIIPKKNSNPNAKNTILTTTKSIK</sequence>
<reference evidence="3" key="1">
    <citation type="journal article" date="2016" name="Genome Announc.">
        <title>Draft Genome Sequences of Methanobrevibacter curvatus DSM11111, Methanobrevibacter cuticularis DSM11139, Methanobrevibacter filiformis DSM11501, and Methanobrevibacter oralis DSM7256.</title>
        <authorList>
            <person name="Poehlein A."/>
            <person name="Seedorf H."/>
        </authorList>
    </citation>
    <scope>NUCLEOTIDE SEQUENCE [LARGE SCALE GENOMIC DNA]</scope>
    <source>
        <strain evidence="3">DSM 7256 / JCM 30027 / ZR</strain>
    </source>
</reference>
<keyword evidence="3" id="KW-1185">Reference proteome</keyword>
<dbReference type="Proteomes" id="UP000077428">
    <property type="component" value="Unassembled WGS sequence"/>
</dbReference>
<dbReference type="EMBL" id="LWMU01000043">
    <property type="protein sequence ID" value="KZX13892.1"/>
    <property type="molecule type" value="Genomic_DNA"/>
</dbReference>
<gene>
    <name evidence="2" type="ORF">MBORA_02970</name>
</gene>
<proteinExistence type="predicted"/>
<accession>A0A166BWR4</accession>
<dbReference type="AlphaFoldDB" id="A0A166BWR4"/>
<comment type="caution">
    <text evidence="2">The sequence shown here is derived from an EMBL/GenBank/DDBJ whole genome shotgun (WGS) entry which is preliminary data.</text>
</comment>
<feature type="compositionally biased region" description="Polar residues" evidence="1">
    <location>
        <begin position="63"/>
        <end position="81"/>
    </location>
</feature>
<organism evidence="2 3">
    <name type="scientific">Methanobrevibacter oralis</name>
    <dbReference type="NCBI Taxonomy" id="66851"/>
    <lineage>
        <taxon>Archaea</taxon>
        <taxon>Methanobacteriati</taxon>
        <taxon>Methanobacteriota</taxon>
        <taxon>Methanomada group</taxon>
        <taxon>Methanobacteria</taxon>
        <taxon>Methanobacteriales</taxon>
        <taxon>Methanobacteriaceae</taxon>
        <taxon>Methanobrevibacter</taxon>
    </lineage>
</organism>
<feature type="region of interest" description="Disordered" evidence="1">
    <location>
        <begin position="60"/>
        <end position="81"/>
    </location>
</feature>
<dbReference type="RefSeq" id="WP_063720135.1">
    <property type="nucleotide sequence ID" value="NZ_CAJVUI010000003.1"/>
</dbReference>
<evidence type="ECO:0000256" key="1">
    <source>
        <dbReference type="SAM" id="MobiDB-lite"/>
    </source>
</evidence>
<evidence type="ECO:0000313" key="2">
    <source>
        <dbReference type="EMBL" id="KZX13892.1"/>
    </source>
</evidence>
<dbReference type="PATRIC" id="fig|66851.6.peg.349"/>
<protein>
    <submittedName>
        <fullName evidence="2">Uncharacterized protein</fullName>
    </submittedName>
</protein>